<keyword evidence="1" id="KW-1133">Transmembrane helix</keyword>
<sequence>MAEETNYKISELNHANVPKLLYLGTFFCKCMFINSFLK</sequence>
<evidence type="ECO:0000313" key="3">
    <source>
        <dbReference type="Proteomes" id="UP000220192"/>
    </source>
</evidence>
<proteinExistence type="predicted"/>
<dbReference type="AlphaFoldDB" id="A0A2A7D208"/>
<organism evidence="2 3">
    <name type="scientific">Bacillus anthracis</name>
    <name type="common">anthrax bacterium</name>
    <dbReference type="NCBI Taxonomy" id="1392"/>
    <lineage>
        <taxon>Bacteria</taxon>
        <taxon>Bacillati</taxon>
        <taxon>Bacillota</taxon>
        <taxon>Bacilli</taxon>
        <taxon>Bacillales</taxon>
        <taxon>Bacillaceae</taxon>
        <taxon>Bacillus</taxon>
        <taxon>Bacillus cereus group</taxon>
    </lineage>
</organism>
<keyword evidence="1" id="KW-0472">Membrane</keyword>
<dbReference type="Proteomes" id="UP000220192">
    <property type="component" value="Unassembled WGS sequence"/>
</dbReference>
<comment type="caution">
    <text evidence="2">The sequence shown here is derived from an EMBL/GenBank/DDBJ whole genome shotgun (WGS) entry which is preliminary data.</text>
</comment>
<gene>
    <name evidence="2" type="ORF">CON16_27050</name>
</gene>
<reference evidence="2 3" key="1">
    <citation type="submission" date="2017-09" db="EMBL/GenBank/DDBJ databases">
        <title>Large-scale bioinformatics analysis of Bacillus genomes uncovers conserved roles of natural products in bacterial physiology.</title>
        <authorList>
            <consortium name="Agbiome Team Llc"/>
            <person name="Bleich R.M."/>
            <person name="Grubbs K.J."/>
            <person name="Santa Maria K.C."/>
            <person name="Allen S.E."/>
            <person name="Farag S."/>
            <person name="Shank E.A."/>
            <person name="Bowers A."/>
        </authorList>
    </citation>
    <scope>NUCLEOTIDE SEQUENCE [LARGE SCALE GENOMIC DNA]</scope>
    <source>
        <strain evidence="2 3">AFS095574</strain>
    </source>
</reference>
<feature type="transmembrane region" description="Helical" evidence="1">
    <location>
        <begin position="20"/>
        <end position="37"/>
    </location>
</feature>
<evidence type="ECO:0000313" key="2">
    <source>
        <dbReference type="EMBL" id="PDZ14062.1"/>
    </source>
</evidence>
<evidence type="ECO:0000256" key="1">
    <source>
        <dbReference type="SAM" id="Phobius"/>
    </source>
</evidence>
<keyword evidence="1" id="KW-0812">Transmembrane</keyword>
<name>A0A2A7D208_BACAN</name>
<protein>
    <submittedName>
        <fullName evidence="2">Uncharacterized protein</fullName>
    </submittedName>
</protein>
<accession>A0A2A7D208</accession>
<dbReference type="EMBL" id="NVLX01000032">
    <property type="protein sequence ID" value="PDZ14062.1"/>
    <property type="molecule type" value="Genomic_DNA"/>
</dbReference>